<evidence type="ECO:0000313" key="2">
    <source>
        <dbReference type="Proteomes" id="UP000248783"/>
    </source>
</evidence>
<sequence>MASIKLNPAADHEQVIDRVRETFEARDYHWQEVEPGRATASEGGRPVKTSAIPVSQRLRVAVQLDPGSDTLHLTRETLGAAYAAGTPGGGFFFVRLGQRFRKMVKATREDLAAAGLAA</sequence>
<dbReference type="AlphaFoldDB" id="A0A2W5XRQ3"/>
<comment type="caution">
    <text evidence="1">The sequence shown here is derived from an EMBL/GenBank/DDBJ whole genome shotgun (WGS) entry which is preliminary data.</text>
</comment>
<keyword evidence="2" id="KW-1185">Reference proteome</keyword>
<evidence type="ECO:0000313" key="1">
    <source>
        <dbReference type="EMBL" id="PZR52388.1"/>
    </source>
</evidence>
<reference evidence="1 2" key="1">
    <citation type="submission" date="2018-06" db="EMBL/GenBank/DDBJ databases">
        <title>Whole genome sequencing of a novel hydrocarbon degrading bacterial strain, PW21 isolated from oil contaminated produced water sample.</title>
        <authorList>
            <person name="Nagkirti P."/>
            <person name="Shaikh A."/>
            <person name="Gowdaman V."/>
            <person name="Engineer A.E."/>
            <person name="Dagar S."/>
            <person name="Dhakephalkar P.K."/>
        </authorList>
    </citation>
    <scope>NUCLEOTIDE SEQUENCE [LARGE SCALE GENOMIC DNA]</scope>
    <source>
        <strain evidence="1 2">PW21</strain>
    </source>
</reference>
<gene>
    <name evidence="1" type="ORF">DNL40_11980</name>
</gene>
<proteinExistence type="predicted"/>
<protein>
    <submittedName>
        <fullName evidence="1">Uncharacterized protein</fullName>
    </submittedName>
</protein>
<dbReference type="Proteomes" id="UP000248783">
    <property type="component" value="Unassembled WGS sequence"/>
</dbReference>
<dbReference type="RefSeq" id="WP_111251502.1">
    <property type="nucleotide sequence ID" value="NZ_QKWH01000010.1"/>
</dbReference>
<dbReference type="EMBL" id="QKWH01000010">
    <property type="protein sequence ID" value="PZR52388.1"/>
    <property type="molecule type" value="Genomic_DNA"/>
</dbReference>
<organism evidence="1 2">
    <name type="scientific">Xylanimonas oleitrophica</name>
    <dbReference type="NCBI Taxonomy" id="2607479"/>
    <lineage>
        <taxon>Bacteria</taxon>
        <taxon>Bacillati</taxon>
        <taxon>Actinomycetota</taxon>
        <taxon>Actinomycetes</taxon>
        <taxon>Micrococcales</taxon>
        <taxon>Promicromonosporaceae</taxon>
        <taxon>Xylanimonas</taxon>
    </lineage>
</organism>
<accession>A0A2W5XRQ3</accession>
<name>A0A2W5XRQ3_9MICO</name>